<protein>
    <submittedName>
        <fullName evidence="2">Uncharacterized protein</fullName>
    </submittedName>
</protein>
<dbReference type="Proteomes" id="UP001597368">
    <property type="component" value="Unassembled WGS sequence"/>
</dbReference>
<evidence type="ECO:0000313" key="2">
    <source>
        <dbReference type="EMBL" id="MFD1939624.1"/>
    </source>
</evidence>
<accession>A0ABW4TED4</accession>
<reference evidence="3" key="1">
    <citation type="journal article" date="2019" name="Int. J. Syst. Evol. Microbiol.">
        <title>The Global Catalogue of Microorganisms (GCM) 10K type strain sequencing project: providing services to taxonomists for standard genome sequencing and annotation.</title>
        <authorList>
            <consortium name="The Broad Institute Genomics Platform"/>
            <consortium name="The Broad Institute Genome Sequencing Center for Infectious Disease"/>
            <person name="Wu L."/>
            <person name="Ma J."/>
        </authorList>
    </citation>
    <scope>NUCLEOTIDE SEQUENCE [LARGE SCALE GENOMIC DNA]</scope>
    <source>
        <strain evidence="3">ICMP 6774ER</strain>
    </source>
</reference>
<proteinExistence type="predicted"/>
<evidence type="ECO:0000313" key="3">
    <source>
        <dbReference type="Proteomes" id="UP001597368"/>
    </source>
</evidence>
<sequence length="78" mass="8557">MRVQGRRPPADAAARSGRGQSLEGALDDEFAEELVEGASALRNTFNRMLGCLHHCLQKGVLYNENEEVAFRPREAATA</sequence>
<name>A0ABW4TED4_9ACTN</name>
<dbReference type="EMBL" id="JBHUFV010000089">
    <property type="protein sequence ID" value="MFD1939624.1"/>
    <property type="molecule type" value="Genomic_DNA"/>
</dbReference>
<comment type="caution">
    <text evidence="2">The sequence shown here is derived from an EMBL/GenBank/DDBJ whole genome shotgun (WGS) entry which is preliminary data.</text>
</comment>
<gene>
    <name evidence="2" type="ORF">ACFSKW_50015</name>
</gene>
<organism evidence="2 3">
    <name type="scientific">Nonomuraea mangrovi</name>
    <dbReference type="NCBI Taxonomy" id="2316207"/>
    <lineage>
        <taxon>Bacteria</taxon>
        <taxon>Bacillati</taxon>
        <taxon>Actinomycetota</taxon>
        <taxon>Actinomycetes</taxon>
        <taxon>Streptosporangiales</taxon>
        <taxon>Streptosporangiaceae</taxon>
        <taxon>Nonomuraea</taxon>
    </lineage>
</organism>
<feature type="region of interest" description="Disordered" evidence="1">
    <location>
        <begin position="1"/>
        <end position="22"/>
    </location>
</feature>
<keyword evidence="3" id="KW-1185">Reference proteome</keyword>
<dbReference type="RefSeq" id="WP_379582069.1">
    <property type="nucleotide sequence ID" value="NZ_JBHUFV010000089.1"/>
</dbReference>
<evidence type="ECO:0000256" key="1">
    <source>
        <dbReference type="SAM" id="MobiDB-lite"/>
    </source>
</evidence>